<dbReference type="RefSeq" id="WP_007802869.1">
    <property type="nucleotide sequence ID" value="NZ_DS022277.1"/>
</dbReference>
<dbReference type="PANTHER" id="PTHR33164">
    <property type="entry name" value="TRANSCRIPTIONAL REGULATOR, MARR FAMILY"/>
    <property type="match status" value="1"/>
</dbReference>
<dbReference type="eggNOG" id="COG1846">
    <property type="taxonomic scope" value="Bacteria"/>
</dbReference>
<dbReference type="STRING" id="314265.R2601_05503"/>
<dbReference type="AlphaFoldDB" id="Q0FSV0"/>
<name>Q0FSV0_SALBH</name>
<dbReference type="PANTHER" id="PTHR33164:SF57">
    <property type="entry name" value="MARR-FAMILY TRANSCRIPTIONAL REGULATOR"/>
    <property type="match status" value="1"/>
</dbReference>
<dbReference type="InterPro" id="IPR039422">
    <property type="entry name" value="MarR/SlyA-like"/>
</dbReference>
<evidence type="ECO:0000313" key="3">
    <source>
        <dbReference type="Proteomes" id="UP000006230"/>
    </source>
</evidence>
<reference evidence="2 3" key="1">
    <citation type="journal article" date="2010" name="J. Bacteriol.">
        <title>Genome sequences of Pelagibaca bermudensis HTCC2601T and Maritimibacter alkaliphilus HTCC2654T, the type strains of two marine Roseobacter genera.</title>
        <authorList>
            <person name="Thrash J.C."/>
            <person name="Cho J.C."/>
            <person name="Ferriera S."/>
            <person name="Johnson J."/>
            <person name="Vergin K.L."/>
            <person name="Giovannoni S.J."/>
        </authorList>
    </citation>
    <scope>NUCLEOTIDE SEQUENCE [LARGE SCALE GENOMIC DNA]</scope>
    <source>
        <strain evidence="3">DSM 26914 / JCM 13377 / KCTC 12554 / HTCC2601</strain>
    </source>
</reference>
<dbReference type="EMBL" id="AATQ01000008">
    <property type="protein sequence ID" value="EAU47153.1"/>
    <property type="molecule type" value="Genomic_DNA"/>
</dbReference>
<protein>
    <submittedName>
        <fullName evidence="2">Transcriptional regulator, MarR family protein</fullName>
    </submittedName>
</protein>
<dbReference type="PRINTS" id="PR00598">
    <property type="entry name" value="HTHMARR"/>
</dbReference>
<proteinExistence type="predicted"/>
<dbReference type="Gene3D" id="1.10.10.10">
    <property type="entry name" value="Winged helix-like DNA-binding domain superfamily/Winged helix DNA-binding domain"/>
    <property type="match status" value="1"/>
</dbReference>
<dbReference type="InterPro" id="IPR036390">
    <property type="entry name" value="WH_DNA-bd_sf"/>
</dbReference>
<keyword evidence="3" id="KW-1185">Reference proteome</keyword>
<dbReference type="GO" id="GO:0003700">
    <property type="term" value="F:DNA-binding transcription factor activity"/>
    <property type="evidence" value="ECO:0007669"/>
    <property type="project" value="InterPro"/>
</dbReference>
<dbReference type="InterPro" id="IPR036388">
    <property type="entry name" value="WH-like_DNA-bd_sf"/>
</dbReference>
<comment type="caution">
    <text evidence="2">The sequence shown here is derived from an EMBL/GenBank/DDBJ whole genome shotgun (WGS) entry which is preliminary data.</text>
</comment>
<gene>
    <name evidence="2" type="ORF">R2601_05503</name>
</gene>
<organism evidence="2 3">
    <name type="scientific">Salipiger bermudensis (strain DSM 26914 / JCM 13377 / KCTC 12554 / HTCC2601)</name>
    <name type="common">Pelagibaca bermudensis</name>
    <dbReference type="NCBI Taxonomy" id="314265"/>
    <lineage>
        <taxon>Bacteria</taxon>
        <taxon>Pseudomonadati</taxon>
        <taxon>Pseudomonadota</taxon>
        <taxon>Alphaproteobacteria</taxon>
        <taxon>Rhodobacterales</taxon>
        <taxon>Roseobacteraceae</taxon>
        <taxon>Salipiger</taxon>
    </lineage>
</organism>
<dbReference type="GO" id="GO:0006950">
    <property type="term" value="P:response to stress"/>
    <property type="evidence" value="ECO:0007669"/>
    <property type="project" value="TreeGrafter"/>
</dbReference>
<evidence type="ECO:0000313" key="2">
    <source>
        <dbReference type="EMBL" id="EAU47153.1"/>
    </source>
</evidence>
<dbReference type="PROSITE" id="PS50995">
    <property type="entry name" value="HTH_MARR_2"/>
    <property type="match status" value="1"/>
</dbReference>
<evidence type="ECO:0000259" key="1">
    <source>
        <dbReference type="PROSITE" id="PS50995"/>
    </source>
</evidence>
<dbReference type="HOGENOM" id="CLU_083287_27_8_5"/>
<dbReference type="Proteomes" id="UP000006230">
    <property type="component" value="Unassembled WGS sequence"/>
</dbReference>
<dbReference type="Pfam" id="PF01047">
    <property type="entry name" value="MarR"/>
    <property type="match status" value="1"/>
</dbReference>
<dbReference type="SUPFAM" id="SSF46785">
    <property type="entry name" value="Winged helix' DNA-binding domain"/>
    <property type="match status" value="1"/>
</dbReference>
<dbReference type="InterPro" id="IPR000835">
    <property type="entry name" value="HTH_MarR-typ"/>
</dbReference>
<accession>Q0FSV0</accession>
<sequence>MPTLADRLLDPSGGQLPQELRILFGHFVLSHALDEQMDHCQVASALTKPERKLMMHLGVPRRMGQLAEDLNTQPSTVTAVADQLEAKAMVLRERDPDDRRAWQLRLTEAGQEARSDLIERIVAQFRELSGLSPDEMTQLATLMDRVAERILQNGLPKGFTL</sequence>
<feature type="domain" description="HTH marR-type" evidence="1">
    <location>
        <begin position="19"/>
        <end position="148"/>
    </location>
</feature>
<dbReference type="SMART" id="SM00347">
    <property type="entry name" value="HTH_MARR"/>
    <property type="match status" value="1"/>
</dbReference>